<comment type="caution">
    <text evidence="2">The sequence shown here is derived from an EMBL/GenBank/DDBJ whole genome shotgun (WGS) entry which is preliminary data.</text>
</comment>
<feature type="region of interest" description="Disordered" evidence="1">
    <location>
        <begin position="93"/>
        <end position="125"/>
    </location>
</feature>
<evidence type="ECO:0000256" key="1">
    <source>
        <dbReference type="SAM" id="MobiDB-lite"/>
    </source>
</evidence>
<feature type="non-terminal residue" evidence="2">
    <location>
        <position position="1"/>
    </location>
</feature>
<proteinExistence type="predicted"/>
<feature type="non-terminal residue" evidence="2">
    <location>
        <position position="637"/>
    </location>
</feature>
<feature type="region of interest" description="Disordered" evidence="1">
    <location>
        <begin position="188"/>
        <end position="222"/>
    </location>
</feature>
<feature type="compositionally biased region" description="Polar residues" evidence="1">
    <location>
        <begin position="191"/>
        <end position="206"/>
    </location>
</feature>
<keyword evidence="3" id="KW-1185">Reference proteome</keyword>
<dbReference type="Proteomes" id="UP000258309">
    <property type="component" value="Unassembled WGS sequence"/>
</dbReference>
<dbReference type="OMA" id="MQLQPED"/>
<name>A0A3E2HBD5_SCYLI</name>
<dbReference type="InterPro" id="IPR040347">
    <property type="entry name" value="YBP1/2"/>
</dbReference>
<dbReference type="OrthoDB" id="5396786at2759"/>
<dbReference type="Pfam" id="PF08568">
    <property type="entry name" value="Kinetochor_Ybp2"/>
    <property type="match status" value="1"/>
</dbReference>
<evidence type="ECO:0000313" key="3">
    <source>
        <dbReference type="Proteomes" id="UP000258309"/>
    </source>
</evidence>
<dbReference type="PANTHER" id="PTHR28020:SF1">
    <property type="entry name" value="YAP1-BINDING PROTEIN 1-RELATED"/>
    <property type="match status" value="1"/>
</dbReference>
<sequence>MELDPIKAIRDSRPPASDYLTYLTILESHLSKKILPELNEILQDEELTQNIGWDLIHLLLPMRGSEECLSTIARLGNPREVVLKVTEALQLLPSDATEDEEEKDEALNQDNDKVDTAEEENDEPTNTEKFCKLVALLSILLPRIRTKYPSRFLSTSLIAILRAYQPSAQATLSVIAFVHSLSGIKRPQLPSRKSGTDLQTTTSAIGDTSGVRAPDPEAQEEDPREAAIQKKLLQSFITYILEDYANENQIEWASRLLEFFNPAKVVAGRKSLAEAFKEDSNLQIRDTVVGQLVALARDLELLNYDILFDTIYKPESEPDSENDEEEHYPSSPEDIPLSAVGCLFLIMSMVFSSILFDSKGALPDLSIFPDHEKLVKRFIGTAGAQNIGTEPVGIIDAVAAIGIWLEHNNKFVSGPLEDDDFLQHLQSLSLLSANTPLPTLRYACSVLTSSILHAHPDDRVRLAFISDTLEHCPYETLKESAIGLLKDELMTAQTRKSNNVFSSSAAITAVLPYFFPEIPSVESYSNEELIQEIMQAYPFHMGVLNFLYFLSGKVYSHLVPGGMIQTSKELYLIPLQEVLEKCLKELRQERPSDDSGENVGQAEIHLLGERLSQTSTQAELQLLGDRLALYFTRIEDL</sequence>
<dbReference type="STRING" id="5539.A0A3E2HBD5"/>
<dbReference type="AlphaFoldDB" id="A0A3E2HBD5"/>
<dbReference type="GO" id="GO:0034599">
    <property type="term" value="P:cellular response to oxidative stress"/>
    <property type="evidence" value="ECO:0007669"/>
    <property type="project" value="InterPro"/>
</dbReference>
<reference evidence="2 3" key="1">
    <citation type="submission" date="2018-05" db="EMBL/GenBank/DDBJ databases">
        <title>Draft genome sequence of Scytalidium lignicola DSM 105466, a ubiquitous saprotrophic fungus.</title>
        <authorList>
            <person name="Buettner E."/>
            <person name="Gebauer A.M."/>
            <person name="Hofrichter M."/>
            <person name="Liers C."/>
            <person name="Kellner H."/>
        </authorList>
    </citation>
    <scope>NUCLEOTIDE SEQUENCE [LARGE SCALE GENOMIC DNA]</scope>
    <source>
        <strain evidence="2 3">DSM 105466</strain>
    </source>
</reference>
<accession>A0A3E2HBD5</accession>
<gene>
    <name evidence="2" type="ORF">B7463_g5632</name>
</gene>
<protein>
    <recommendedName>
        <fullName evidence="4">DUF1760-domain-containing protein</fullName>
    </recommendedName>
</protein>
<dbReference type="PANTHER" id="PTHR28020">
    <property type="entry name" value="YAP1-BINDING PROTEIN 1-RELATED"/>
    <property type="match status" value="1"/>
</dbReference>
<evidence type="ECO:0000313" key="2">
    <source>
        <dbReference type="EMBL" id="RFU30724.1"/>
    </source>
</evidence>
<dbReference type="InterPro" id="IPR013877">
    <property type="entry name" value="YAP-bd/ALF4/Glomulin"/>
</dbReference>
<dbReference type="GO" id="GO:0005737">
    <property type="term" value="C:cytoplasm"/>
    <property type="evidence" value="ECO:0007669"/>
    <property type="project" value="TreeGrafter"/>
</dbReference>
<evidence type="ECO:0008006" key="4">
    <source>
        <dbReference type="Google" id="ProtNLM"/>
    </source>
</evidence>
<organism evidence="2 3">
    <name type="scientific">Scytalidium lignicola</name>
    <name type="common">Hyphomycete</name>
    <dbReference type="NCBI Taxonomy" id="5539"/>
    <lineage>
        <taxon>Eukaryota</taxon>
        <taxon>Fungi</taxon>
        <taxon>Dikarya</taxon>
        <taxon>Ascomycota</taxon>
        <taxon>Pezizomycotina</taxon>
        <taxon>Leotiomycetes</taxon>
        <taxon>Leotiomycetes incertae sedis</taxon>
        <taxon>Scytalidium</taxon>
    </lineage>
</organism>
<dbReference type="EMBL" id="NCSJ02000093">
    <property type="protein sequence ID" value="RFU30724.1"/>
    <property type="molecule type" value="Genomic_DNA"/>
</dbReference>